<gene>
    <name evidence="2" type="ORF">EO081_14955</name>
</gene>
<dbReference type="AlphaFoldDB" id="A0A4V1QNS9"/>
<dbReference type="InterPro" id="IPR036206">
    <property type="entry name" value="ThiamineP_synth_sf"/>
</dbReference>
<dbReference type="CDD" id="cd00564">
    <property type="entry name" value="TMP_TenI"/>
    <property type="match status" value="1"/>
</dbReference>
<dbReference type="OrthoDB" id="8446047at2"/>
<feature type="domain" description="Thiamine phosphate synthase/TenI" evidence="1">
    <location>
        <begin position="20"/>
        <end position="172"/>
    </location>
</feature>
<keyword evidence="3" id="KW-1185">Reference proteome</keyword>
<accession>A0A4V1QNS9</accession>
<sequence>MRARQPLPRQWLMTDPRMGEALWEALERLPRGAGVVFRHYQLPPQERAALFARVRRIARRRRLVLVVAGAALRGADGQHGGRAAVGTHGLTTRPVHHRRDMVAARRARVDAVFASPVFATRSHPGAPALGRVRFGLLIRGADVPVIALGGMDARRARSLAHFRIHGWAAIDAWAQ</sequence>
<name>A0A4V1QNS9_9SPHN</name>
<dbReference type="Gene3D" id="3.20.20.70">
    <property type="entry name" value="Aldolase class I"/>
    <property type="match status" value="1"/>
</dbReference>
<comment type="caution">
    <text evidence="2">The sequence shown here is derived from an EMBL/GenBank/DDBJ whole genome shotgun (WGS) entry which is preliminary data.</text>
</comment>
<evidence type="ECO:0000259" key="1">
    <source>
        <dbReference type="Pfam" id="PF02581"/>
    </source>
</evidence>
<dbReference type="Proteomes" id="UP000292347">
    <property type="component" value="Unassembled WGS sequence"/>
</dbReference>
<proteinExistence type="predicted"/>
<dbReference type="Pfam" id="PF02581">
    <property type="entry name" value="TMP-TENI"/>
    <property type="match status" value="1"/>
</dbReference>
<dbReference type="EMBL" id="SDPT01000003">
    <property type="protein sequence ID" value="RXZ30481.1"/>
    <property type="molecule type" value="Genomic_DNA"/>
</dbReference>
<evidence type="ECO:0000313" key="3">
    <source>
        <dbReference type="Proteomes" id="UP000292347"/>
    </source>
</evidence>
<protein>
    <submittedName>
        <fullName evidence="2">Thiamine phosphate synthase</fullName>
    </submittedName>
</protein>
<dbReference type="InterPro" id="IPR013785">
    <property type="entry name" value="Aldolase_TIM"/>
</dbReference>
<reference evidence="2 3" key="1">
    <citation type="submission" date="2019-01" db="EMBL/GenBank/DDBJ databases">
        <title>Sphingomonas mucosissima sp. nov. and Sphingomonas desiccabilis sp. nov., from biological soil crusts in the Colorado Plateau, USA.</title>
        <authorList>
            <person name="Zhu D."/>
        </authorList>
    </citation>
    <scope>NUCLEOTIDE SEQUENCE [LARGE SCALE GENOMIC DNA]</scope>
    <source>
        <strain evidence="2 3">CP1D</strain>
    </source>
</reference>
<dbReference type="SUPFAM" id="SSF51391">
    <property type="entry name" value="Thiamin phosphate synthase"/>
    <property type="match status" value="1"/>
</dbReference>
<dbReference type="InterPro" id="IPR022998">
    <property type="entry name" value="ThiamineP_synth_TenI"/>
</dbReference>
<organism evidence="2 3">
    <name type="scientific">Sphingomonas desiccabilis</name>
    <dbReference type="NCBI Taxonomy" id="429134"/>
    <lineage>
        <taxon>Bacteria</taxon>
        <taxon>Pseudomonadati</taxon>
        <taxon>Pseudomonadota</taxon>
        <taxon>Alphaproteobacteria</taxon>
        <taxon>Sphingomonadales</taxon>
        <taxon>Sphingomonadaceae</taxon>
        <taxon>Sphingomonas</taxon>
    </lineage>
</organism>
<dbReference type="GO" id="GO:0009228">
    <property type="term" value="P:thiamine biosynthetic process"/>
    <property type="evidence" value="ECO:0007669"/>
    <property type="project" value="UniProtKB-KW"/>
</dbReference>
<evidence type="ECO:0000313" key="2">
    <source>
        <dbReference type="EMBL" id="RXZ30481.1"/>
    </source>
</evidence>